<keyword evidence="9 11" id="KW-0234">DNA repair</keyword>
<comment type="subcellular location">
    <subcellularLocation>
        <location evidence="11">Nucleus</location>
    </subcellularLocation>
</comment>
<dbReference type="Proteomes" id="UP001107558">
    <property type="component" value="Chromosome 2"/>
</dbReference>
<dbReference type="EC" id="3.1.-.-" evidence="11"/>
<feature type="domain" description="GIY-YIG" evidence="12">
    <location>
        <begin position="9"/>
        <end position="97"/>
    </location>
</feature>
<dbReference type="GO" id="GO:0008821">
    <property type="term" value="F:crossover junction DNA endonuclease activity"/>
    <property type="evidence" value="ECO:0007669"/>
    <property type="project" value="TreeGrafter"/>
</dbReference>
<dbReference type="InterPro" id="IPR050381">
    <property type="entry name" value="SLX1_endonuclease"/>
</dbReference>
<dbReference type="PANTHER" id="PTHR20208">
    <property type="entry name" value="STRUCTURE-SPECIFIC ENDONUCLEASE SUBUNIT SLX1"/>
    <property type="match status" value="1"/>
</dbReference>
<evidence type="ECO:0000256" key="4">
    <source>
        <dbReference type="ARBA" id="ARBA00022763"/>
    </source>
</evidence>
<keyword evidence="7" id="KW-0862">Zinc</keyword>
<dbReference type="Gene3D" id="3.40.1440.10">
    <property type="entry name" value="GIY-YIG endonuclease"/>
    <property type="match status" value="1"/>
</dbReference>
<evidence type="ECO:0000259" key="12">
    <source>
        <dbReference type="PROSITE" id="PS50164"/>
    </source>
</evidence>
<dbReference type="OrthoDB" id="24645at2759"/>
<evidence type="ECO:0000256" key="7">
    <source>
        <dbReference type="ARBA" id="ARBA00022833"/>
    </source>
</evidence>
<dbReference type="InterPro" id="IPR048749">
    <property type="entry name" value="SLX1_C"/>
</dbReference>
<keyword evidence="14" id="KW-1185">Reference proteome</keyword>
<protein>
    <recommendedName>
        <fullName evidence="11">Structure-specific endonuclease subunit SLX1 homolog</fullName>
        <ecNumber evidence="11">3.1.-.-</ecNumber>
    </recommendedName>
</protein>
<keyword evidence="2" id="KW-0479">Metal-binding</keyword>
<proteinExistence type="inferred from homology"/>
<evidence type="ECO:0000256" key="2">
    <source>
        <dbReference type="ARBA" id="ARBA00022723"/>
    </source>
</evidence>
<keyword evidence="8 11" id="KW-0233">DNA recombination</keyword>
<evidence type="ECO:0000256" key="3">
    <source>
        <dbReference type="ARBA" id="ARBA00022759"/>
    </source>
</evidence>
<dbReference type="EMBL" id="JADBJN010000002">
    <property type="protein sequence ID" value="KAG5677766.1"/>
    <property type="molecule type" value="Genomic_DNA"/>
</dbReference>
<dbReference type="Gene3D" id="3.30.40.10">
    <property type="entry name" value="Zinc/RING finger domain, C3HC4 (zinc finger)"/>
    <property type="match status" value="1"/>
</dbReference>
<dbReference type="PROSITE" id="PS50164">
    <property type="entry name" value="GIY_YIG"/>
    <property type="match status" value="1"/>
</dbReference>
<dbReference type="HAMAP" id="MF_03100">
    <property type="entry name" value="Endonuc_su_Slx1"/>
    <property type="match status" value="1"/>
</dbReference>
<keyword evidence="5" id="KW-0863">Zinc-finger</keyword>
<comment type="caution">
    <text evidence="13">The sequence shown here is derived from an EMBL/GenBank/DDBJ whole genome shotgun (WGS) entry which is preliminary data.</text>
</comment>
<comment type="subunit">
    <text evidence="11">Forms a heterodimer with a member of the SLX4 family.</text>
</comment>
<reference evidence="13" key="1">
    <citation type="submission" date="2021-03" db="EMBL/GenBank/DDBJ databases">
        <title>Chromosome level genome of the anhydrobiotic midge Polypedilum vanderplanki.</title>
        <authorList>
            <person name="Yoshida Y."/>
            <person name="Kikawada T."/>
            <person name="Gusev O."/>
        </authorList>
    </citation>
    <scope>NUCLEOTIDE SEQUENCE</scope>
    <source>
        <strain evidence="13">NIAS01</strain>
        <tissue evidence="13">Whole body or cell culture</tissue>
    </source>
</reference>
<dbReference type="Pfam" id="PF01541">
    <property type="entry name" value="GIY-YIG"/>
    <property type="match status" value="1"/>
</dbReference>
<evidence type="ECO:0000256" key="11">
    <source>
        <dbReference type="HAMAP-Rule" id="MF_03100"/>
    </source>
</evidence>
<dbReference type="GO" id="GO:0033557">
    <property type="term" value="C:Slx1-Slx4 complex"/>
    <property type="evidence" value="ECO:0007669"/>
    <property type="project" value="UniProtKB-UniRule"/>
</dbReference>
<dbReference type="Pfam" id="PF21202">
    <property type="entry name" value="SLX1_C"/>
    <property type="match status" value="1"/>
</dbReference>
<dbReference type="GO" id="GO:0000724">
    <property type="term" value="P:double-strand break repair via homologous recombination"/>
    <property type="evidence" value="ECO:0007669"/>
    <property type="project" value="TreeGrafter"/>
</dbReference>
<dbReference type="CDD" id="cd10455">
    <property type="entry name" value="GIY-YIG_SLX1"/>
    <property type="match status" value="1"/>
</dbReference>
<organism evidence="13 14">
    <name type="scientific">Polypedilum vanderplanki</name>
    <name type="common">Sleeping chironomid midge</name>
    <dbReference type="NCBI Taxonomy" id="319348"/>
    <lineage>
        <taxon>Eukaryota</taxon>
        <taxon>Metazoa</taxon>
        <taxon>Ecdysozoa</taxon>
        <taxon>Arthropoda</taxon>
        <taxon>Hexapoda</taxon>
        <taxon>Insecta</taxon>
        <taxon>Pterygota</taxon>
        <taxon>Neoptera</taxon>
        <taxon>Endopterygota</taxon>
        <taxon>Diptera</taxon>
        <taxon>Nematocera</taxon>
        <taxon>Chironomoidea</taxon>
        <taxon>Chironomidae</taxon>
        <taxon>Chironominae</taxon>
        <taxon>Polypedilum</taxon>
        <taxon>Polypedilum</taxon>
    </lineage>
</organism>
<name>A0A9J6C7Z5_POLVA</name>
<sequence>MDAVTVIDNFFGVYLLVNNNDNPKYKGRCYVGFTVNPTRRITQHNRGKKFGGANQTSRIPGPWTMVLIVHDFPDNISALRFEWAWQEPKNSRRLKVIDSIQRRKPNESHFNFHFRILTEMINTPPWNRLPLKIRWLESDYCIDFPSDRFPKHMSIKHGAIKAFKKTVSQTQEQKELMDAVRTRKECHLCMEKIQNLDTDRVLCINPRCKLVAHTKCLARICLEPNHYLPIAGKCPLCDCNFLWNDIIRKKNGFSVPFVNIDDEEEFDI</sequence>
<dbReference type="InterPro" id="IPR035901">
    <property type="entry name" value="GIY-YIG_endonuc_sf"/>
</dbReference>
<comment type="caution">
    <text evidence="11">Lacks conserved residue(s) required for the propagation of feature annotation.</text>
</comment>
<dbReference type="InterPro" id="IPR027520">
    <property type="entry name" value="Slx1"/>
</dbReference>
<dbReference type="SMART" id="SM00465">
    <property type="entry name" value="GIYc"/>
    <property type="match status" value="1"/>
</dbReference>
<comment type="cofactor">
    <cofactor evidence="11">
        <name>a divalent metal cation</name>
        <dbReference type="ChEBI" id="CHEBI:60240"/>
    </cofactor>
</comment>
<dbReference type="GO" id="GO:0017108">
    <property type="term" value="F:5'-flap endonuclease activity"/>
    <property type="evidence" value="ECO:0007669"/>
    <property type="project" value="InterPro"/>
</dbReference>
<keyword evidence="6 11" id="KW-0378">Hydrolase</keyword>
<keyword evidence="1 11" id="KW-0540">Nuclease</keyword>
<comment type="function">
    <text evidence="11">Catalytic subunit of a heterodimeric structure-specific endonuclease that resolves DNA secondary structures generated during DNA repair and recombination. Has endonuclease activity towards branched DNA substrates, introducing single-strand cuts in duplex DNA close to junctions with ss-DNA.</text>
</comment>
<dbReference type="AlphaFoldDB" id="A0A9J6C7Z5"/>
<keyword evidence="4 11" id="KW-0227">DNA damage</keyword>
<comment type="similarity">
    <text evidence="11">Belongs to the SLX1 family.</text>
</comment>
<evidence type="ECO:0000256" key="8">
    <source>
        <dbReference type="ARBA" id="ARBA00023172"/>
    </source>
</evidence>
<dbReference type="FunFam" id="3.40.1440.10:FF:000008">
    <property type="entry name" value="Structure-specific endonuclease subunit SLX1 homolog"/>
    <property type="match status" value="1"/>
</dbReference>
<evidence type="ECO:0000256" key="1">
    <source>
        <dbReference type="ARBA" id="ARBA00022722"/>
    </source>
</evidence>
<evidence type="ECO:0000313" key="13">
    <source>
        <dbReference type="EMBL" id="KAG5677766.1"/>
    </source>
</evidence>
<evidence type="ECO:0000256" key="5">
    <source>
        <dbReference type="ARBA" id="ARBA00022771"/>
    </source>
</evidence>
<dbReference type="SUPFAM" id="SSF82771">
    <property type="entry name" value="GIY-YIG endonuclease"/>
    <property type="match status" value="1"/>
</dbReference>
<evidence type="ECO:0000313" key="14">
    <source>
        <dbReference type="Proteomes" id="UP001107558"/>
    </source>
</evidence>
<gene>
    <name evidence="13" type="ORF">PVAND_007497</name>
</gene>
<evidence type="ECO:0000256" key="6">
    <source>
        <dbReference type="ARBA" id="ARBA00022801"/>
    </source>
</evidence>
<dbReference type="InterPro" id="IPR000305">
    <property type="entry name" value="GIY-YIG_endonuc"/>
</dbReference>
<dbReference type="PANTHER" id="PTHR20208:SF10">
    <property type="entry name" value="STRUCTURE-SPECIFIC ENDONUCLEASE SUBUNIT SLX1"/>
    <property type="match status" value="1"/>
</dbReference>
<evidence type="ECO:0000256" key="10">
    <source>
        <dbReference type="ARBA" id="ARBA00023242"/>
    </source>
</evidence>
<evidence type="ECO:0000256" key="9">
    <source>
        <dbReference type="ARBA" id="ARBA00023204"/>
    </source>
</evidence>
<dbReference type="InterPro" id="IPR013083">
    <property type="entry name" value="Znf_RING/FYVE/PHD"/>
</dbReference>
<keyword evidence="10 11" id="KW-0539">Nucleus</keyword>
<accession>A0A9J6C7Z5</accession>
<keyword evidence="3 11" id="KW-0255">Endonuclease</keyword>
<dbReference type="GO" id="GO:0008270">
    <property type="term" value="F:zinc ion binding"/>
    <property type="evidence" value="ECO:0007669"/>
    <property type="project" value="UniProtKB-KW"/>
</dbReference>